<evidence type="ECO:0000313" key="1">
    <source>
        <dbReference type="EMBL" id="KAJ0169885.1"/>
    </source>
</evidence>
<gene>
    <name evidence="1" type="ORF">K1T71_014491</name>
</gene>
<reference evidence="1 2" key="1">
    <citation type="journal article" date="2021" name="Front. Genet.">
        <title>Chromosome-Level Genome Assembly Reveals Significant Gene Expansion in the Toll and IMD Signaling Pathways of Dendrolimus kikuchii.</title>
        <authorList>
            <person name="Zhou J."/>
            <person name="Wu P."/>
            <person name="Xiong Z."/>
            <person name="Liu N."/>
            <person name="Zhao N."/>
            <person name="Ji M."/>
            <person name="Qiu Y."/>
            <person name="Yang B."/>
        </authorList>
    </citation>
    <scope>NUCLEOTIDE SEQUENCE [LARGE SCALE GENOMIC DNA]</scope>
    <source>
        <strain evidence="1">Ann1</strain>
    </source>
</reference>
<proteinExistence type="predicted"/>
<accession>A0ACC1CEG6</accession>
<keyword evidence="2" id="KW-1185">Reference proteome</keyword>
<evidence type="ECO:0000313" key="2">
    <source>
        <dbReference type="Proteomes" id="UP000824533"/>
    </source>
</evidence>
<organism evidence="1 2">
    <name type="scientific">Dendrolimus kikuchii</name>
    <dbReference type="NCBI Taxonomy" id="765133"/>
    <lineage>
        <taxon>Eukaryota</taxon>
        <taxon>Metazoa</taxon>
        <taxon>Ecdysozoa</taxon>
        <taxon>Arthropoda</taxon>
        <taxon>Hexapoda</taxon>
        <taxon>Insecta</taxon>
        <taxon>Pterygota</taxon>
        <taxon>Neoptera</taxon>
        <taxon>Endopterygota</taxon>
        <taxon>Lepidoptera</taxon>
        <taxon>Glossata</taxon>
        <taxon>Ditrysia</taxon>
        <taxon>Bombycoidea</taxon>
        <taxon>Lasiocampidae</taxon>
        <taxon>Dendrolimus</taxon>
    </lineage>
</organism>
<dbReference type="EMBL" id="CM034415">
    <property type="protein sequence ID" value="KAJ0169885.1"/>
    <property type="molecule type" value="Genomic_DNA"/>
</dbReference>
<sequence length="671" mass="73376">MFLKLFLLNYFIALTSVNSAVLEETISSCSNNEFECRDGACISSDRVCDNVPDCASGDDEETCSTGSVNFVLAEPIIHRYKRQASRCRRDQWQCRDGTCISFDGKCDGVADCPDGSDETHALCRKVPCQSNWFRCTYGACVDGTAPCNGIQECVDNSDELLPRCRNETMEVNGNFKCDNGDVIIAANLCDGARDCADGSDETIKSCASKKCLPYLFQCAYGACVDQGSDCNNIKECADGSDEADDLCNRNSGPVIPVTSSPNGKCVLPKYPDHGSYVTNIPNAKPGQKYDSFQINVTCNKGYGVVGDSSVICLDGWSMTKTPECIPFCKLPKQPSVDYYCLLTGNVEGRRVCNEYEPSNTQVIPECKKPNYYSPNYLRQMTCIDGSWSYMAICEAECGRVTPVATQLVIGGKLAKRGELPWHAGIYTKTTRPYMQICGGSLVSTTVVISAAHCFWLEEDGQAGALTADLFAVALGKIYRPWNDPVDSGAQKFDVKELKLPTKFRGNQANFQEDIALVTLSAEVELQTYIRPVCLSFEPYFNQRQLKDGNLGKVAGWGLTSEDGGASPILKVVELPYVDTVQCQEQIPGNFIEYITSDKICAGYNNGTALCKGDSGGGLVFPALEHTGVTRYYLRGIVSTAPKDQVACNAFTLTTFTEIMKHEFFIRQGTSV</sequence>
<dbReference type="Proteomes" id="UP000824533">
    <property type="component" value="Linkage Group LG29"/>
</dbReference>
<protein>
    <submittedName>
        <fullName evidence="1">Uncharacterized protein</fullName>
    </submittedName>
</protein>
<name>A0ACC1CEG6_9NEOP</name>
<comment type="caution">
    <text evidence="1">The sequence shown here is derived from an EMBL/GenBank/DDBJ whole genome shotgun (WGS) entry which is preliminary data.</text>
</comment>